<protein>
    <recommendedName>
        <fullName evidence="2">Thiol:disulfide interchange protein DsbD N-terminal domain-containing protein</fullName>
    </recommendedName>
</protein>
<feature type="signal peptide" evidence="1">
    <location>
        <begin position="1"/>
        <end position="23"/>
    </location>
</feature>
<dbReference type="Pfam" id="PF11412">
    <property type="entry name" value="DsbD_N"/>
    <property type="match status" value="1"/>
</dbReference>
<keyword evidence="1" id="KW-0732">Signal</keyword>
<name>A0A418ZTA8_9RHOB</name>
<evidence type="ECO:0000313" key="3">
    <source>
        <dbReference type="EMBL" id="RJL00154.1"/>
    </source>
</evidence>
<sequence length="147" mass="15677">MTHPNRLSAPLIAALILPLPALADLPPGLASARLLPGWTGDDGGRIAALELVLEPGWKTYWRSPGDTGLPPHFAWEGSANLDHARLHWPAPQAIRSGAVLEMGYHDRLVLPFTALPADPDQPIDLALQVSLGLCESICVPAHLDLVA</sequence>
<dbReference type="InterPro" id="IPR028250">
    <property type="entry name" value="DsbDN"/>
</dbReference>
<evidence type="ECO:0000256" key="1">
    <source>
        <dbReference type="SAM" id="SignalP"/>
    </source>
</evidence>
<feature type="chain" id="PRO_5018969408" description="Thiol:disulfide interchange protein DsbD N-terminal domain-containing protein" evidence="1">
    <location>
        <begin position="24"/>
        <end position="147"/>
    </location>
</feature>
<accession>A0A418ZTA8</accession>
<proteinExistence type="predicted"/>
<dbReference type="RefSeq" id="WP_276310771.1">
    <property type="nucleotide sequence ID" value="NZ_QZEV01000082.1"/>
</dbReference>
<dbReference type="AlphaFoldDB" id="A0A418ZTA8"/>
<comment type="caution">
    <text evidence="3">The sequence shown here is derived from an EMBL/GenBank/DDBJ whole genome shotgun (WGS) entry which is preliminary data.</text>
</comment>
<reference evidence="3 4" key="1">
    <citation type="submission" date="2018-09" db="EMBL/GenBank/DDBJ databases">
        <title>Paracoccus onubensis nov. sp. a moderate halophilic bacterium isolated from Gruta de las Maravillas (Aracena, Spain).</title>
        <authorList>
            <person name="Jurado V."/>
            <person name="Gutierrez-Patricio S."/>
            <person name="Gonzalez-Pimentel J.L."/>
            <person name="Laiz L."/>
            <person name="Saiz-Jimenez C."/>
        </authorList>
    </citation>
    <scope>NUCLEOTIDE SEQUENCE [LARGE SCALE GENOMIC DNA]</scope>
    <source>
        <strain evidence="3 4">DSM 19484</strain>
    </source>
</reference>
<dbReference type="EMBL" id="QZEV01000082">
    <property type="protein sequence ID" value="RJL00154.1"/>
    <property type="molecule type" value="Genomic_DNA"/>
</dbReference>
<evidence type="ECO:0000313" key="4">
    <source>
        <dbReference type="Proteomes" id="UP000285530"/>
    </source>
</evidence>
<organism evidence="3 4">
    <name type="scientific">Paracoccus aestuarii</name>
    <dbReference type="NCBI Taxonomy" id="453842"/>
    <lineage>
        <taxon>Bacteria</taxon>
        <taxon>Pseudomonadati</taxon>
        <taxon>Pseudomonadota</taxon>
        <taxon>Alphaproteobacteria</taxon>
        <taxon>Rhodobacterales</taxon>
        <taxon>Paracoccaceae</taxon>
        <taxon>Paracoccus</taxon>
    </lineage>
</organism>
<gene>
    <name evidence="3" type="ORF">D3P06_13650</name>
</gene>
<feature type="non-terminal residue" evidence="3">
    <location>
        <position position="147"/>
    </location>
</feature>
<feature type="domain" description="Thiol:disulfide interchange protein DsbD N-terminal" evidence="2">
    <location>
        <begin position="41"/>
        <end position="142"/>
    </location>
</feature>
<evidence type="ECO:0000259" key="2">
    <source>
        <dbReference type="Pfam" id="PF11412"/>
    </source>
</evidence>
<dbReference type="Proteomes" id="UP000285530">
    <property type="component" value="Unassembled WGS sequence"/>
</dbReference>
<keyword evidence="4" id="KW-1185">Reference proteome</keyword>